<evidence type="ECO:0000256" key="2">
    <source>
        <dbReference type="ARBA" id="ARBA00022475"/>
    </source>
</evidence>
<evidence type="ECO:0000313" key="8">
    <source>
        <dbReference type="Proteomes" id="UP000274661"/>
    </source>
</evidence>
<evidence type="ECO:0000256" key="3">
    <source>
        <dbReference type="ARBA" id="ARBA00022692"/>
    </source>
</evidence>
<dbReference type="InterPro" id="IPR022781">
    <property type="entry name" value="Flagellar_biosynth_FliO"/>
</dbReference>
<keyword evidence="3 6" id="KW-0812">Transmembrane</keyword>
<dbReference type="Proteomes" id="UP000274661">
    <property type="component" value="Unassembled WGS sequence"/>
</dbReference>
<dbReference type="GO" id="GO:0016020">
    <property type="term" value="C:membrane"/>
    <property type="evidence" value="ECO:0007669"/>
    <property type="project" value="InterPro"/>
</dbReference>
<keyword evidence="5 6" id="KW-0472">Membrane</keyword>
<evidence type="ECO:0000256" key="1">
    <source>
        <dbReference type="ARBA" id="ARBA00004236"/>
    </source>
</evidence>
<keyword evidence="7" id="KW-0966">Cell projection</keyword>
<organism evidence="7 8">
    <name type="scientific">Sphingomonas ginkgonis</name>
    <dbReference type="NCBI Taxonomy" id="2315330"/>
    <lineage>
        <taxon>Bacteria</taxon>
        <taxon>Pseudomonadati</taxon>
        <taxon>Pseudomonadota</taxon>
        <taxon>Alphaproteobacteria</taxon>
        <taxon>Sphingomonadales</taxon>
        <taxon>Sphingomonadaceae</taxon>
        <taxon>Sphingomonas</taxon>
    </lineage>
</organism>
<name>A0A429VCD4_9SPHN</name>
<proteinExistence type="predicted"/>
<keyword evidence="7" id="KW-0282">Flagellum</keyword>
<dbReference type="GO" id="GO:0044781">
    <property type="term" value="P:bacterial-type flagellum organization"/>
    <property type="evidence" value="ECO:0007669"/>
    <property type="project" value="InterPro"/>
</dbReference>
<dbReference type="OrthoDB" id="7409867at2"/>
<protein>
    <submittedName>
        <fullName evidence="7">Flagellar biogenesis protein FliO</fullName>
    </submittedName>
</protein>
<keyword evidence="8" id="KW-1185">Reference proteome</keyword>
<dbReference type="RefSeq" id="WP_126719405.1">
    <property type="nucleotide sequence ID" value="NZ_RWJF01000001.1"/>
</dbReference>
<accession>A0A429VCD4</accession>
<keyword evidence="4 6" id="KW-1133">Transmembrane helix</keyword>
<dbReference type="Pfam" id="PF04347">
    <property type="entry name" value="FliO"/>
    <property type="match status" value="1"/>
</dbReference>
<evidence type="ECO:0000256" key="5">
    <source>
        <dbReference type="ARBA" id="ARBA00023136"/>
    </source>
</evidence>
<comment type="subcellular location">
    <subcellularLocation>
        <location evidence="1">Cell membrane</location>
    </subcellularLocation>
</comment>
<dbReference type="EMBL" id="RWJF01000001">
    <property type="protein sequence ID" value="RST31561.1"/>
    <property type="molecule type" value="Genomic_DNA"/>
</dbReference>
<keyword evidence="7" id="KW-0969">Cilium</keyword>
<keyword evidence="2" id="KW-1003">Cell membrane</keyword>
<gene>
    <name evidence="7" type="ORF">HMF7854_12470</name>
</gene>
<evidence type="ECO:0000313" key="7">
    <source>
        <dbReference type="EMBL" id="RST31561.1"/>
    </source>
</evidence>
<feature type="transmembrane region" description="Helical" evidence="6">
    <location>
        <begin position="6"/>
        <end position="26"/>
    </location>
</feature>
<evidence type="ECO:0000256" key="4">
    <source>
        <dbReference type="ARBA" id="ARBA00022989"/>
    </source>
</evidence>
<reference evidence="7 8" key="1">
    <citation type="submission" date="2018-12" db="EMBL/GenBank/DDBJ databases">
        <title>Sphingomonas sp. HMF7854 Genome sequencing and assembly.</title>
        <authorList>
            <person name="Cha I."/>
            <person name="Kang H."/>
            <person name="Kim H."/>
            <person name="Kang J."/>
            <person name="Joh K."/>
        </authorList>
    </citation>
    <scope>NUCLEOTIDE SEQUENCE [LARGE SCALE GENOMIC DNA]</scope>
    <source>
        <strain evidence="7 8">HMF7854</strain>
    </source>
</reference>
<sequence>MGIYFLKLVILLPLVGGLAWASLWLWKRVQLGLPVGRVQERPVRLIDAVPLGTGSKLAVVSFDDRELLVAVTRGQVTLLTEARAEFIDG</sequence>
<evidence type="ECO:0000256" key="6">
    <source>
        <dbReference type="SAM" id="Phobius"/>
    </source>
</evidence>
<comment type="caution">
    <text evidence="7">The sequence shown here is derived from an EMBL/GenBank/DDBJ whole genome shotgun (WGS) entry which is preliminary data.</text>
</comment>
<dbReference type="AlphaFoldDB" id="A0A429VCD4"/>